<accession>A0ABS4IL78</accession>
<name>A0ABS4IL78_9BACI</name>
<dbReference type="EMBL" id="JAGGKX010000034">
    <property type="protein sequence ID" value="MBP1971737.1"/>
    <property type="molecule type" value="Genomic_DNA"/>
</dbReference>
<proteinExistence type="predicted"/>
<sequence length="58" mass="6349">MVCHEAVCMKMEGIQNPSLFQQFQIGFSVYVIIEKCGPSVATVGNVIQVAILSHPLIE</sequence>
<protein>
    <submittedName>
        <fullName evidence="1">Uncharacterized protein</fullName>
    </submittedName>
</protein>
<reference evidence="1 2" key="1">
    <citation type="submission" date="2021-03" db="EMBL/GenBank/DDBJ databases">
        <title>Genomic Encyclopedia of Type Strains, Phase IV (KMG-IV): sequencing the most valuable type-strain genomes for metagenomic binning, comparative biology and taxonomic classification.</title>
        <authorList>
            <person name="Goeker M."/>
        </authorList>
    </citation>
    <scope>NUCLEOTIDE SEQUENCE [LARGE SCALE GENOMIC DNA]</scope>
    <source>
        <strain evidence="1 2">DSM 25609</strain>
    </source>
</reference>
<dbReference type="Proteomes" id="UP001519345">
    <property type="component" value="Unassembled WGS sequence"/>
</dbReference>
<keyword evidence="2" id="KW-1185">Reference proteome</keyword>
<evidence type="ECO:0000313" key="1">
    <source>
        <dbReference type="EMBL" id="MBP1971737.1"/>
    </source>
</evidence>
<comment type="caution">
    <text evidence="1">The sequence shown here is derived from an EMBL/GenBank/DDBJ whole genome shotgun (WGS) entry which is preliminary data.</text>
</comment>
<evidence type="ECO:0000313" key="2">
    <source>
        <dbReference type="Proteomes" id="UP001519345"/>
    </source>
</evidence>
<organism evidence="1 2">
    <name type="scientific">Virgibacillus natechei</name>
    <dbReference type="NCBI Taxonomy" id="1216297"/>
    <lineage>
        <taxon>Bacteria</taxon>
        <taxon>Bacillati</taxon>
        <taxon>Bacillota</taxon>
        <taxon>Bacilli</taxon>
        <taxon>Bacillales</taxon>
        <taxon>Bacillaceae</taxon>
        <taxon>Virgibacillus</taxon>
    </lineage>
</organism>
<gene>
    <name evidence="1" type="ORF">J2Z83_003892</name>
</gene>